<dbReference type="Gene3D" id="3.60.21.10">
    <property type="match status" value="1"/>
</dbReference>
<dbReference type="PANTHER" id="PTHR11575">
    <property type="entry name" value="5'-NUCLEOTIDASE-RELATED"/>
    <property type="match status" value="1"/>
</dbReference>
<dbReference type="SUPFAM" id="SSF56300">
    <property type="entry name" value="Metallo-dependent phosphatases"/>
    <property type="match status" value="1"/>
</dbReference>
<dbReference type="InterPro" id="IPR008334">
    <property type="entry name" value="5'-Nucleotdase_C"/>
</dbReference>
<dbReference type="GO" id="GO:0008768">
    <property type="term" value="F:UDP-sugar diphosphatase activity"/>
    <property type="evidence" value="ECO:0007669"/>
    <property type="project" value="TreeGrafter"/>
</dbReference>
<dbReference type="EMBL" id="CP031264">
    <property type="protein sequence ID" value="AXI80424.1"/>
    <property type="molecule type" value="Genomic_DNA"/>
</dbReference>
<dbReference type="PANTHER" id="PTHR11575:SF24">
    <property type="entry name" value="5'-NUCLEOTIDASE"/>
    <property type="match status" value="1"/>
</dbReference>
<dbReference type="InterPro" id="IPR006179">
    <property type="entry name" value="5_nucleotidase/apyrase"/>
</dbReference>
<sequence>MWPTSCWPRSVTPRGAGVRPCWRAEHHCAVPPAVSREEEAAPVRNLLRRTVPLAIGALLCGLAAAPAAAAQPPPVTVQLLDITDFHGHLQPPAPGDGGTVTGPDGRTVTVGGAAYLAAQLERLRAGHRNTVTFATGDSFSGWPFEVDAFRDEPTVEVLNRLGLRFSAAGNHELDVSPGFLVDHMEHGRCFGTVDRDSCFTDSTGRRFHGADFDFQSANLVDAATGRPVLAPYRVEWFDGPGGTRLPVGFIGLTIPDTPTGSTSFQPGLRALDELRTADRYAAELRRKGVRAIVLNVHDGGAQRDPAAGYDGCGSAWGPAIDLAARVSPDIDAITTGHWHHAFRCVLPDPAGNPRPVLEAGHHGGVVSEIDLALDPRTGEVIRDRTTSVNHPVTRDLPPDPAVQRITDYWVDRAAERRSEPLARQTGSFTRAEDADGESTAADFFADVQLWDAARTPGGHADLALLAARPAVGATAVRGDLPYDRGDTPGDADGRVLLGESWDAYGYGNPVLSVKLTGSRLKAVLEQQWQSRSDGSVRFAPLAVSGNVSYRYDPQRPVGRRIDPAEVLIGGKPLDLRRTYRVAALAYTVVGGDGYPAFSGYTDPVRCGTDHEVLVDYLRAHPVISPAPLDRVRRTA</sequence>
<dbReference type="InterPro" id="IPR036907">
    <property type="entry name" value="5'-Nucleotdase_C_sf"/>
</dbReference>
<evidence type="ECO:0000259" key="3">
    <source>
        <dbReference type="Pfam" id="PF00149"/>
    </source>
</evidence>
<name>A0A345T369_9ACTN</name>
<dbReference type="GO" id="GO:0008253">
    <property type="term" value="F:5'-nucleotidase activity"/>
    <property type="evidence" value="ECO:0007669"/>
    <property type="project" value="TreeGrafter"/>
</dbReference>
<dbReference type="OrthoDB" id="1016457at2"/>
<dbReference type="InterPro" id="IPR004843">
    <property type="entry name" value="Calcineurin-like_PHP"/>
</dbReference>
<keyword evidence="1" id="KW-0732">Signal</keyword>
<dbReference type="Pfam" id="PF02872">
    <property type="entry name" value="5_nucleotid_C"/>
    <property type="match status" value="1"/>
</dbReference>
<dbReference type="InterPro" id="IPR029052">
    <property type="entry name" value="Metallo-depent_PP-like"/>
</dbReference>
<proteinExistence type="inferred from homology"/>
<feature type="domain" description="5'-Nucleotidase C-terminal" evidence="4">
    <location>
        <begin position="427"/>
        <end position="598"/>
    </location>
</feature>
<dbReference type="GO" id="GO:0000166">
    <property type="term" value="F:nucleotide binding"/>
    <property type="evidence" value="ECO:0007669"/>
    <property type="project" value="UniProtKB-KW"/>
</dbReference>
<dbReference type="AlphaFoldDB" id="A0A345T369"/>
<protein>
    <submittedName>
        <fullName evidence="5">Bifunctional metallophosphatase/5'-nucleotidase</fullName>
    </submittedName>
</protein>
<evidence type="ECO:0000256" key="1">
    <source>
        <dbReference type="ARBA" id="ARBA00022729"/>
    </source>
</evidence>
<feature type="domain" description="Calcineurin-like phosphoesterase" evidence="3">
    <location>
        <begin position="82"/>
        <end position="340"/>
    </location>
</feature>
<dbReference type="Gene3D" id="3.90.780.10">
    <property type="entry name" value="5'-Nucleotidase, C-terminal domain"/>
    <property type="match status" value="1"/>
</dbReference>
<comment type="similarity">
    <text evidence="2">Belongs to the 5'-nucleotidase family.</text>
</comment>
<evidence type="ECO:0000259" key="4">
    <source>
        <dbReference type="Pfam" id="PF02872"/>
    </source>
</evidence>
<dbReference type="GO" id="GO:0009166">
    <property type="term" value="P:nucleotide catabolic process"/>
    <property type="evidence" value="ECO:0007669"/>
    <property type="project" value="InterPro"/>
</dbReference>
<keyword evidence="6" id="KW-1185">Reference proteome</keyword>
<evidence type="ECO:0000313" key="5">
    <source>
        <dbReference type="EMBL" id="AXI80424.1"/>
    </source>
</evidence>
<dbReference type="SUPFAM" id="SSF55816">
    <property type="entry name" value="5'-nucleotidase (syn. UDP-sugar hydrolase), C-terminal domain"/>
    <property type="match status" value="1"/>
</dbReference>
<evidence type="ECO:0000256" key="2">
    <source>
        <dbReference type="RuleBase" id="RU362119"/>
    </source>
</evidence>
<dbReference type="KEGG" id="stri:C7M71_026500"/>
<keyword evidence="2" id="KW-0378">Hydrolase</keyword>
<evidence type="ECO:0000313" key="6">
    <source>
        <dbReference type="Proteomes" id="UP000249340"/>
    </source>
</evidence>
<accession>A0A345T369</accession>
<gene>
    <name evidence="5" type="ORF">C7M71_026500</name>
</gene>
<keyword evidence="2" id="KW-0547">Nucleotide-binding</keyword>
<dbReference type="GO" id="GO:0030288">
    <property type="term" value="C:outer membrane-bounded periplasmic space"/>
    <property type="evidence" value="ECO:0007669"/>
    <property type="project" value="TreeGrafter"/>
</dbReference>
<dbReference type="PRINTS" id="PR01607">
    <property type="entry name" value="APYRASEFAMLY"/>
</dbReference>
<dbReference type="Proteomes" id="UP000249340">
    <property type="component" value="Chromosome"/>
</dbReference>
<reference evidence="6" key="1">
    <citation type="submission" date="2018-07" db="EMBL/GenBank/DDBJ databases">
        <title>Streptacidiphilus bronchialis DSM 106435 chromosome.</title>
        <authorList>
            <person name="Batra D."/>
            <person name="Gulvik C.A."/>
        </authorList>
    </citation>
    <scope>NUCLEOTIDE SEQUENCE [LARGE SCALE GENOMIC DNA]</scope>
    <source>
        <strain evidence="6">DSM 106435</strain>
    </source>
</reference>
<dbReference type="Pfam" id="PF00149">
    <property type="entry name" value="Metallophos"/>
    <property type="match status" value="1"/>
</dbReference>
<organism evidence="5 6">
    <name type="scientific">Peterkaempfera bronchialis</name>
    <dbReference type="NCBI Taxonomy" id="2126346"/>
    <lineage>
        <taxon>Bacteria</taxon>
        <taxon>Bacillati</taxon>
        <taxon>Actinomycetota</taxon>
        <taxon>Actinomycetes</taxon>
        <taxon>Kitasatosporales</taxon>
        <taxon>Streptomycetaceae</taxon>
        <taxon>Peterkaempfera</taxon>
    </lineage>
</organism>